<accession>A0A4Z1NUV1</accession>
<comment type="caution">
    <text evidence="2">The sequence shown here is derived from an EMBL/GenBank/DDBJ whole genome shotgun (WGS) entry which is preliminary data.</text>
</comment>
<name>A0A4Z1NUV1_9PEZI</name>
<reference evidence="2 3" key="1">
    <citation type="submission" date="2019-04" db="EMBL/GenBank/DDBJ databases">
        <title>High contiguity whole genome sequence and gene annotation resource for two Venturia nashicola isolates.</title>
        <authorList>
            <person name="Prokchorchik M."/>
            <person name="Won K."/>
            <person name="Lee Y."/>
            <person name="Choi E.D."/>
            <person name="Segonzac C."/>
            <person name="Sohn K.H."/>
        </authorList>
    </citation>
    <scope>NUCLEOTIDE SEQUENCE [LARGE SCALE GENOMIC DNA]</scope>
    <source>
        <strain evidence="2 3">PRI2</strain>
    </source>
</reference>
<feature type="region of interest" description="Disordered" evidence="1">
    <location>
        <begin position="10"/>
        <end position="65"/>
    </location>
</feature>
<sequence>MAVRTVYYVSPRSTSSGSTALLDRRSYPPDELSDSSAAEATHTYYHEAEPRSLRSPVSTDHSQLMAEKEDSPFLPIIALSPVTPSKIVCQVRGGHVFAILDSQLPGYCVFVQCLALRIPISGSAITALAHMPLRLMPESVTDPQS</sequence>
<evidence type="ECO:0000313" key="2">
    <source>
        <dbReference type="EMBL" id="TID14756.1"/>
    </source>
</evidence>
<dbReference type="AlphaFoldDB" id="A0A4Z1NUV1"/>
<dbReference type="EMBL" id="SNSC02000022">
    <property type="protein sequence ID" value="TID14756.1"/>
    <property type="molecule type" value="Genomic_DNA"/>
</dbReference>
<organism evidence="2 3">
    <name type="scientific">Venturia nashicola</name>
    <dbReference type="NCBI Taxonomy" id="86259"/>
    <lineage>
        <taxon>Eukaryota</taxon>
        <taxon>Fungi</taxon>
        <taxon>Dikarya</taxon>
        <taxon>Ascomycota</taxon>
        <taxon>Pezizomycotina</taxon>
        <taxon>Dothideomycetes</taxon>
        <taxon>Pleosporomycetidae</taxon>
        <taxon>Venturiales</taxon>
        <taxon>Venturiaceae</taxon>
        <taxon>Venturia</taxon>
    </lineage>
</organism>
<evidence type="ECO:0000256" key="1">
    <source>
        <dbReference type="SAM" id="MobiDB-lite"/>
    </source>
</evidence>
<dbReference type="Proteomes" id="UP000298493">
    <property type="component" value="Unassembled WGS sequence"/>
</dbReference>
<proteinExistence type="predicted"/>
<evidence type="ECO:0000313" key="3">
    <source>
        <dbReference type="Proteomes" id="UP000298493"/>
    </source>
</evidence>
<protein>
    <submittedName>
        <fullName evidence="2">Uncharacterized protein</fullName>
    </submittedName>
</protein>
<keyword evidence="3" id="KW-1185">Reference proteome</keyword>
<gene>
    <name evidence="2" type="ORF">E6O75_ATG08902</name>
</gene>